<gene>
    <name evidence="3" type="ORF">I5L79_20445</name>
</gene>
<protein>
    <submittedName>
        <fullName evidence="3">PhzF family phenazine biosynthesis protein</fullName>
    </submittedName>
</protein>
<dbReference type="NCBIfam" id="TIGR00654">
    <property type="entry name" value="PhzF_family"/>
    <property type="match status" value="1"/>
</dbReference>
<proteinExistence type="inferred from homology"/>
<keyword evidence="2" id="KW-0413">Isomerase</keyword>
<dbReference type="PANTHER" id="PTHR13774:SF17">
    <property type="entry name" value="PHENAZINE BIOSYNTHESIS-LIKE DOMAIN-CONTAINING PROTEIN"/>
    <property type="match status" value="1"/>
</dbReference>
<evidence type="ECO:0000313" key="3">
    <source>
        <dbReference type="EMBL" id="MBG8555925.1"/>
    </source>
</evidence>
<dbReference type="Proteomes" id="UP000601099">
    <property type="component" value="Unassembled WGS sequence"/>
</dbReference>
<evidence type="ECO:0000313" key="4">
    <source>
        <dbReference type="Proteomes" id="UP000601099"/>
    </source>
</evidence>
<dbReference type="Pfam" id="PF02567">
    <property type="entry name" value="PhzC-PhzF"/>
    <property type="match status" value="1"/>
</dbReference>
<name>A0ABS0L700_9BACT</name>
<evidence type="ECO:0000256" key="1">
    <source>
        <dbReference type="ARBA" id="ARBA00008270"/>
    </source>
</evidence>
<sequence length="263" mass="28666">MQLPLYQVDAFTDTLFAGNPAAVCPLAEWLPAETMQAIAAENNLAETAFFVPRSGPEFEIRWFTPTVEVELCGHATLASAHVLYQHRGFAGPEIVFHSQSGPLRVSRAEAGRLTLDFPARPPQPISLHPEGLLDGLRATPLQLLAGPDLVCVFGSEDEVRALRPDMAHLIKVEYRAVIATAPGSDGVDFVSRFFGPRVGVPEDPVTGSAHTTLVPYWAARLGKTHLHARQVSARGGDLWCELRDDRVLMSGHAVTYLRGEIEV</sequence>
<dbReference type="InterPro" id="IPR003719">
    <property type="entry name" value="Phenazine_PhzF-like"/>
</dbReference>
<organism evidence="3 4">
    <name type="scientific">Hymenobacter guriensis</name>
    <dbReference type="NCBI Taxonomy" id="2793065"/>
    <lineage>
        <taxon>Bacteria</taxon>
        <taxon>Pseudomonadati</taxon>
        <taxon>Bacteroidota</taxon>
        <taxon>Cytophagia</taxon>
        <taxon>Cytophagales</taxon>
        <taxon>Hymenobacteraceae</taxon>
        <taxon>Hymenobacter</taxon>
    </lineage>
</organism>
<dbReference type="RefSeq" id="WP_196956938.1">
    <property type="nucleotide sequence ID" value="NZ_JADWYK010000017.1"/>
</dbReference>
<dbReference type="Gene3D" id="3.10.310.10">
    <property type="entry name" value="Diaminopimelate Epimerase, Chain A, domain 1"/>
    <property type="match status" value="2"/>
</dbReference>
<keyword evidence="4" id="KW-1185">Reference proteome</keyword>
<comment type="similarity">
    <text evidence="1">Belongs to the PhzF family.</text>
</comment>
<comment type="caution">
    <text evidence="3">The sequence shown here is derived from an EMBL/GenBank/DDBJ whole genome shotgun (WGS) entry which is preliminary data.</text>
</comment>
<dbReference type="SUPFAM" id="SSF54506">
    <property type="entry name" value="Diaminopimelate epimerase-like"/>
    <property type="match status" value="1"/>
</dbReference>
<dbReference type="PIRSF" id="PIRSF016184">
    <property type="entry name" value="PhzC_PhzF"/>
    <property type="match status" value="1"/>
</dbReference>
<dbReference type="PANTHER" id="PTHR13774">
    <property type="entry name" value="PHENAZINE BIOSYNTHESIS PROTEIN"/>
    <property type="match status" value="1"/>
</dbReference>
<evidence type="ECO:0000256" key="2">
    <source>
        <dbReference type="ARBA" id="ARBA00023235"/>
    </source>
</evidence>
<dbReference type="EMBL" id="JADWYK010000017">
    <property type="protein sequence ID" value="MBG8555925.1"/>
    <property type="molecule type" value="Genomic_DNA"/>
</dbReference>
<reference evidence="3 4" key="1">
    <citation type="submission" date="2020-11" db="EMBL/GenBank/DDBJ databases">
        <title>Hymenobacter sp.</title>
        <authorList>
            <person name="Kim M.K."/>
        </authorList>
    </citation>
    <scope>NUCLEOTIDE SEQUENCE [LARGE SCALE GENOMIC DNA]</scope>
    <source>
        <strain evidence="3 4">BT594</strain>
    </source>
</reference>
<accession>A0ABS0L700</accession>